<comment type="similarity">
    <text evidence="2">Belongs to the bacterial diacylglycerol kinase family.</text>
</comment>
<dbReference type="GO" id="GO:0016301">
    <property type="term" value="F:kinase activity"/>
    <property type="evidence" value="ECO:0007669"/>
    <property type="project" value="UniProtKB-KW"/>
</dbReference>
<dbReference type="GO" id="GO:0005524">
    <property type="term" value="F:ATP binding"/>
    <property type="evidence" value="ECO:0007669"/>
    <property type="project" value="UniProtKB-KW"/>
</dbReference>
<organism evidence="20 21">
    <name type="scientific">Heliorestis acidaminivorans</name>
    <dbReference type="NCBI Taxonomy" id="553427"/>
    <lineage>
        <taxon>Bacteria</taxon>
        <taxon>Bacillati</taxon>
        <taxon>Bacillota</taxon>
        <taxon>Clostridia</taxon>
        <taxon>Eubacteriales</taxon>
        <taxon>Heliobacteriaceae</taxon>
        <taxon>Heliorestis</taxon>
    </lineage>
</organism>
<evidence type="ECO:0000256" key="12">
    <source>
        <dbReference type="ARBA" id="ARBA00023136"/>
    </source>
</evidence>
<evidence type="ECO:0000256" key="18">
    <source>
        <dbReference type="PIRSR" id="PIRSR600829-4"/>
    </source>
</evidence>
<evidence type="ECO:0000256" key="7">
    <source>
        <dbReference type="ARBA" id="ARBA00022741"/>
    </source>
</evidence>
<evidence type="ECO:0000256" key="9">
    <source>
        <dbReference type="ARBA" id="ARBA00022840"/>
    </source>
</evidence>
<sequence length="121" mass="13395">MKAKKILQAFYYAGRGLWVVAQQERNMKIHLVVTVAVLMMTLYYSLEGWELAWIILSTFLVLSAEMFNSAVEAVVDRCGEDYHPLAALAKDAAAGAVLLLALQALIAGIVVFAPKILVLWR</sequence>
<keyword evidence="8 20" id="KW-0418">Kinase</keyword>
<name>A0A6I0EZB2_9FIRM</name>
<keyword evidence="18" id="KW-0460">Magnesium</keyword>
<dbReference type="CDD" id="cd14265">
    <property type="entry name" value="UDPK_IM_like"/>
    <property type="match status" value="1"/>
</dbReference>
<comment type="subcellular location">
    <subcellularLocation>
        <location evidence="1">Cell membrane</location>
        <topology evidence="1">Multi-pass membrane protein</topology>
    </subcellularLocation>
</comment>
<evidence type="ECO:0000256" key="19">
    <source>
        <dbReference type="SAM" id="Phobius"/>
    </source>
</evidence>
<evidence type="ECO:0000313" key="20">
    <source>
        <dbReference type="EMBL" id="KAB2952279.1"/>
    </source>
</evidence>
<comment type="caution">
    <text evidence="20">The sequence shown here is derived from an EMBL/GenBank/DDBJ whole genome shotgun (WGS) entry which is preliminary data.</text>
</comment>
<evidence type="ECO:0000256" key="17">
    <source>
        <dbReference type="PIRSR" id="PIRSR600829-3"/>
    </source>
</evidence>
<evidence type="ECO:0000313" key="21">
    <source>
        <dbReference type="Proteomes" id="UP000468766"/>
    </source>
</evidence>
<keyword evidence="18" id="KW-0479">Metal-binding</keyword>
<evidence type="ECO:0000256" key="5">
    <source>
        <dbReference type="ARBA" id="ARBA00022679"/>
    </source>
</evidence>
<dbReference type="InterPro" id="IPR000829">
    <property type="entry name" value="DAGK"/>
</dbReference>
<evidence type="ECO:0000256" key="3">
    <source>
        <dbReference type="ARBA" id="ARBA00022475"/>
    </source>
</evidence>
<evidence type="ECO:0000256" key="13">
    <source>
        <dbReference type="ARBA" id="ARBA00023209"/>
    </source>
</evidence>
<keyword evidence="10 19" id="KW-1133">Transmembrane helix</keyword>
<feature type="binding site" evidence="17">
    <location>
        <begin position="90"/>
        <end position="91"/>
    </location>
    <ligand>
        <name>ATP</name>
        <dbReference type="ChEBI" id="CHEBI:30616"/>
    </ligand>
</feature>
<proteinExistence type="inferred from homology"/>
<dbReference type="Gene3D" id="1.10.287.3610">
    <property type="match status" value="1"/>
</dbReference>
<protein>
    <submittedName>
        <fullName evidence="20">Diacylglycerol kinase</fullName>
    </submittedName>
</protein>
<reference evidence="20 21" key="1">
    <citation type="submission" date="2019-10" db="EMBL/GenBank/DDBJ databases">
        <title>Whole-genome sequence of the extremophile Heliorestis acidaminivorans DSM 24790.</title>
        <authorList>
            <person name="Kyndt J.A."/>
            <person name="Meyer T.E."/>
        </authorList>
    </citation>
    <scope>NUCLEOTIDE SEQUENCE [LARGE SCALE GENOMIC DNA]</scope>
    <source>
        <strain evidence="20 21">DSM 24790</strain>
    </source>
</reference>
<evidence type="ECO:0000256" key="11">
    <source>
        <dbReference type="ARBA" id="ARBA00023098"/>
    </source>
</evidence>
<evidence type="ECO:0000256" key="10">
    <source>
        <dbReference type="ARBA" id="ARBA00022989"/>
    </source>
</evidence>
<dbReference type="PANTHER" id="PTHR34299">
    <property type="entry name" value="DIACYLGLYCEROL KINASE"/>
    <property type="match status" value="1"/>
</dbReference>
<feature type="binding site" evidence="16">
    <location>
        <position position="65"/>
    </location>
    <ligand>
        <name>substrate</name>
    </ligand>
</feature>
<accession>A0A6I0EZB2</accession>
<keyword evidence="6 19" id="KW-0812">Transmembrane</keyword>
<keyword evidence="21" id="KW-1185">Reference proteome</keyword>
<dbReference type="Proteomes" id="UP000468766">
    <property type="component" value="Unassembled WGS sequence"/>
</dbReference>
<feature type="binding site" evidence="17">
    <location>
        <position position="24"/>
    </location>
    <ligand>
        <name>ATP</name>
        <dbReference type="ChEBI" id="CHEBI:30616"/>
    </ligand>
</feature>
<feature type="binding site" evidence="17">
    <location>
        <position position="12"/>
    </location>
    <ligand>
        <name>ATP</name>
        <dbReference type="ChEBI" id="CHEBI:30616"/>
    </ligand>
</feature>
<comment type="cofactor">
    <cofactor evidence="18">
        <name>Mg(2+)</name>
        <dbReference type="ChEBI" id="CHEBI:18420"/>
    </cofactor>
    <text evidence="18">Mn(2+), Zn(2+), Cd(2+) and Co(2+) support activity to lesser extents.</text>
</comment>
<keyword evidence="4" id="KW-0444">Lipid biosynthesis</keyword>
<dbReference type="GO" id="GO:0046872">
    <property type="term" value="F:metal ion binding"/>
    <property type="evidence" value="ECO:0007669"/>
    <property type="project" value="UniProtKB-KW"/>
</dbReference>
<feature type="binding site" evidence="18">
    <location>
        <position position="24"/>
    </location>
    <ligand>
        <name>a divalent metal cation</name>
        <dbReference type="ChEBI" id="CHEBI:60240"/>
    </ligand>
</feature>
<feature type="transmembrane region" description="Helical" evidence="19">
    <location>
        <begin position="29"/>
        <end position="46"/>
    </location>
</feature>
<evidence type="ECO:0000256" key="16">
    <source>
        <dbReference type="PIRSR" id="PIRSR600829-2"/>
    </source>
</evidence>
<keyword evidence="3" id="KW-1003">Cell membrane</keyword>
<feature type="binding site" evidence="17">
    <location>
        <position position="72"/>
    </location>
    <ligand>
        <name>ATP</name>
        <dbReference type="ChEBI" id="CHEBI:30616"/>
    </ligand>
</feature>
<evidence type="ECO:0000256" key="1">
    <source>
        <dbReference type="ARBA" id="ARBA00004651"/>
    </source>
</evidence>
<evidence type="ECO:0000256" key="8">
    <source>
        <dbReference type="ARBA" id="ARBA00022777"/>
    </source>
</evidence>
<dbReference type="Pfam" id="PF01219">
    <property type="entry name" value="DAGK_prokar"/>
    <property type="match status" value="1"/>
</dbReference>
<dbReference type="GO" id="GO:0005886">
    <property type="term" value="C:plasma membrane"/>
    <property type="evidence" value="ECO:0007669"/>
    <property type="project" value="UniProtKB-SubCell"/>
</dbReference>
<feature type="transmembrane region" description="Helical" evidence="19">
    <location>
        <begin position="92"/>
        <end position="113"/>
    </location>
</feature>
<feature type="active site" description="Proton acceptor" evidence="15">
    <location>
        <position position="65"/>
    </location>
</feature>
<dbReference type="RefSeq" id="WP_151620070.1">
    <property type="nucleotide sequence ID" value="NZ_WBXO01000006.1"/>
</dbReference>
<dbReference type="EMBL" id="WBXO01000006">
    <property type="protein sequence ID" value="KAB2952279.1"/>
    <property type="molecule type" value="Genomic_DNA"/>
</dbReference>
<evidence type="ECO:0000256" key="2">
    <source>
        <dbReference type="ARBA" id="ARBA00005967"/>
    </source>
</evidence>
<keyword evidence="13" id="KW-0594">Phospholipid biosynthesis</keyword>
<dbReference type="AlphaFoldDB" id="A0A6I0EZB2"/>
<gene>
    <name evidence="20" type="ORF">F9B85_08920</name>
</gene>
<keyword evidence="7 17" id="KW-0547">Nucleotide-binding</keyword>
<keyword evidence="9 17" id="KW-0067">ATP-binding</keyword>
<dbReference type="InterPro" id="IPR036945">
    <property type="entry name" value="DAGK_sf"/>
</dbReference>
<dbReference type="InterPro" id="IPR033717">
    <property type="entry name" value="UDPK"/>
</dbReference>
<keyword evidence="14" id="KW-1208">Phospholipid metabolism</keyword>
<evidence type="ECO:0000256" key="15">
    <source>
        <dbReference type="PIRSR" id="PIRSR600829-1"/>
    </source>
</evidence>
<keyword evidence="5" id="KW-0808">Transferase</keyword>
<evidence type="ECO:0000256" key="14">
    <source>
        <dbReference type="ARBA" id="ARBA00023264"/>
    </source>
</evidence>
<dbReference type="PANTHER" id="PTHR34299:SF1">
    <property type="entry name" value="DIACYLGLYCEROL KINASE"/>
    <property type="match status" value="1"/>
</dbReference>
<evidence type="ECO:0000256" key="4">
    <source>
        <dbReference type="ARBA" id="ARBA00022516"/>
    </source>
</evidence>
<dbReference type="OrthoDB" id="9789934at2"/>
<dbReference type="GO" id="GO:0008654">
    <property type="term" value="P:phospholipid biosynthetic process"/>
    <property type="evidence" value="ECO:0007669"/>
    <property type="project" value="UniProtKB-KW"/>
</dbReference>
<keyword evidence="12 19" id="KW-0472">Membrane</keyword>
<evidence type="ECO:0000256" key="6">
    <source>
        <dbReference type="ARBA" id="ARBA00022692"/>
    </source>
</evidence>
<keyword evidence="11" id="KW-0443">Lipid metabolism</keyword>
<feature type="binding site" evidence="18">
    <location>
        <position position="72"/>
    </location>
    <ligand>
        <name>a divalent metal cation</name>
        <dbReference type="ChEBI" id="CHEBI:60240"/>
    </ligand>
</feature>